<gene>
    <name evidence="2" type="ORF">JOF53_005663</name>
</gene>
<keyword evidence="3" id="KW-1185">Reference proteome</keyword>
<keyword evidence="1" id="KW-0812">Transmembrane</keyword>
<evidence type="ECO:0000313" key="2">
    <source>
        <dbReference type="EMBL" id="MBP2476791.1"/>
    </source>
</evidence>
<reference evidence="2 3" key="1">
    <citation type="submission" date="2021-03" db="EMBL/GenBank/DDBJ databases">
        <title>Sequencing the genomes of 1000 actinobacteria strains.</title>
        <authorList>
            <person name="Klenk H.-P."/>
        </authorList>
    </citation>
    <scope>NUCLEOTIDE SEQUENCE [LARGE SCALE GENOMIC DNA]</scope>
    <source>
        <strain evidence="2 3">DSM 44580</strain>
    </source>
</reference>
<organism evidence="2 3">
    <name type="scientific">Crossiella equi</name>
    <dbReference type="NCBI Taxonomy" id="130796"/>
    <lineage>
        <taxon>Bacteria</taxon>
        <taxon>Bacillati</taxon>
        <taxon>Actinomycetota</taxon>
        <taxon>Actinomycetes</taxon>
        <taxon>Pseudonocardiales</taxon>
        <taxon>Pseudonocardiaceae</taxon>
        <taxon>Crossiella</taxon>
    </lineage>
</organism>
<accession>A0ABS5AJP2</accession>
<feature type="transmembrane region" description="Helical" evidence="1">
    <location>
        <begin position="40"/>
        <end position="60"/>
    </location>
</feature>
<dbReference type="RefSeq" id="WP_143342777.1">
    <property type="nucleotide sequence ID" value="NZ_JAGIOO010000001.1"/>
</dbReference>
<keyword evidence="1" id="KW-1133">Transmembrane helix</keyword>
<evidence type="ECO:0000256" key="1">
    <source>
        <dbReference type="SAM" id="Phobius"/>
    </source>
</evidence>
<sequence>MHTDELTKILTAAASTVDVRPGFTDRVREGGRRRRRRRRLAIVAAALSTAGLLGFGSLTWEFLSRLPADAIAADARFSQSALGGRAADEALQTDARTVFTRDWPRSRLKSWYALKQSDTPQVELTGAPHVYWAGDTPAGPAVVLLHRATKGGSDTTLIALVGKDARTGQSRLLGVHVPDGPSHRTAVFQFGQDDRQLLGVAEDRLTWSYVTLADRGELTRSSVTEAVTDGVVLAALPTTAPAQQVQVGQNQNMTTWLSGELATTNTWHLDLPPEASGNPGLPPRDYQRWAGNLGGKALPPAPIRGATIESLGERALRDGPYYDPMASTQAPNWTMTTALRNGRALYLAELSTPGARARVVGVVFDRDASVETVVWAWVEPGSYAAAHLRLPDQEGWLVLTEKGATVRSSAAPASNVAQDTDTEGWALLPPDTQAAVLTGKGRAEQSLPLR</sequence>
<name>A0ABS5AJP2_9PSEU</name>
<protein>
    <submittedName>
        <fullName evidence="2">Uncharacterized protein</fullName>
    </submittedName>
</protein>
<evidence type="ECO:0000313" key="3">
    <source>
        <dbReference type="Proteomes" id="UP001519363"/>
    </source>
</evidence>
<proteinExistence type="predicted"/>
<dbReference type="EMBL" id="JAGIOO010000001">
    <property type="protein sequence ID" value="MBP2476791.1"/>
    <property type="molecule type" value="Genomic_DNA"/>
</dbReference>
<keyword evidence="1" id="KW-0472">Membrane</keyword>
<dbReference type="Proteomes" id="UP001519363">
    <property type="component" value="Unassembled WGS sequence"/>
</dbReference>
<comment type="caution">
    <text evidence="2">The sequence shown here is derived from an EMBL/GenBank/DDBJ whole genome shotgun (WGS) entry which is preliminary data.</text>
</comment>